<reference evidence="3 4" key="1">
    <citation type="submission" date="2018-11" db="EMBL/GenBank/DDBJ databases">
        <title>Whole genome sequence of Streptomyces paromomycinus NBRC 15454(T).</title>
        <authorList>
            <person name="Komaki H."/>
            <person name="Tamura T."/>
        </authorList>
    </citation>
    <scope>NUCLEOTIDE SEQUENCE [LARGE SCALE GENOMIC DNA]</scope>
    <source>
        <strain evidence="3 4">NBRC 15454</strain>
    </source>
</reference>
<dbReference type="GO" id="GO:0003824">
    <property type="term" value="F:catalytic activity"/>
    <property type="evidence" value="ECO:0007669"/>
    <property type="project" value="InterPro"/>
</dbReference>
<dbReference type="SMART" id="SM00729">
    <property type="entry name" value="Elp3"/>
    <property type="match status" value="1"/>
</dbReference>
<name>A0A401VUZ6_STREY</name>
<dbReference type="PROSITE" id="PS51918">
    <property type="entry name" value="RADICAL_SAM"/>
    <property type="match status" value="1"/>
</dbReference>
<evidence type="ECO:0000313" key="4">
    <source>
        <dbReference type="Proteomes" id="UP000286746"/>
    </source>
</evidence>
<proteinExistence type="predicted"/>
<organism evidence="3 4">
    <name type="scientific">Streptomyces paromomycinus</name>
    <name type="common">Streptomyces rimosus subsp. paromomycinus</name>
    <dbReference type="NCBI Taxonomy" id="92743"/>
    <lineage>
        <taxon>Bacteria</taxon>
        <taxon>Bacillati</taxon>
        <taxon>Actinomycetota</taxon>
        <taxon>Actinomycetes</taxon>
        <taxon>Kitasatosporales</taxon>
        <taxon>Streptomycetaceae</taxon>
        <taxon>Streptomyces</taxon>
    </lineage>
</organism>
<dbReference type="GO" id="GO:0051539">
    <property type="term" value="F:4 iron, 4 sulfur cluster binding"/>
    <property type="evidence" value="ECO:0007669"/>
    <property type="project" value="TreeGrafter"/>
</dbReference>
<dbReference type="PANTHER" id="PTHR13932">
    <property type="entry name" value="COPROPORPHYRINIGEN III OXIDASE"/>
    <property type="match status" value="1"/>
</dbReference>
<protein>
    <recommendedName>
        <fullName evidence="1">Heme chaperone HemW</fullName>
    </recommendedName>
</protein>
<dbReference type="PANTHER" id="PTHR13932:SF5">
    <property type="entry name" value="RADICAL S-ADENOSYL METHIONINE DOMAIN-CONTAINING PROTEIN 1, MITOCHONDRIAL"/>
    <property type="match status" value="1"/>
</dbReference>
<keyword evidence="4" id="KW-1185">Reference proteome</keyword>
<accession>A0A401VUZ6</accession>
<evidence type="ECO:0000259" key="2">
    <source>
        <dbReference type="PROSITE" id="PS51918"/>
    </source>
</evidence>
<gene>
    <name evidence="3" type="primary">hemN</name>
    <name evidence="3" type="ORF">GKJPGBOP_00546</name>
</gene>
<dbReference type="InterPro" id="IPR006638">
    <property type="entry name" value="Elp3/MiaA/NifB-like_rSAM"/>
</dbReference>
<evidence type="ECO:0000313" key="3">
    <source>
        <dbReference type="EMBL" id="GCD40893.1"/>
    </source>
</evidence>
<dbReference type="CDD" id="cd01335">
    <property type="entry name" value="Radical_SAM"/>
    <property type="match status" value="1"/>
</dbReference>
<dbReference type="SFLD" id="SFLDG01065">
    <property type="entry name" value="anaerobic_coproporphyrinogen-I"/>
    <property type="match status" value="1"/>
</dbReference>
<dbReference type="Pfam" id="PF04055">
    <property type="entry name" value="Radical_SAM"/>
    <property type="match status" value="1"/>
</dbReference>
<dbReference type="SFLD" id="SFLDS00029">
    <property type="entry name" value="Radical_SAM"/>
    <property type="match status" value="1"/>
</dbReference>
<dbReference type="SUPFAM" id="SSF102114">
    <property type="entry name" value="Radical SAM enzymes"/>
    <property type="match status" value="1"/>
</dbReference>
<dbReference type="SFLD" id="SFLDG01082">
    <property type="entry name" value="B12-binding_domain_containing"/>
    <property type="match status" value="1"/>
</dbReference>
<dbReference type="InterPro" id="IPR007197">
    <property type="entry name" value="rSAM"/>
</dbReference>
<dbReference type="GO" id="GO:0006779">
    <property type="term" value="P:porphyrin-containing compound biosynthetic process"/>
    <property type="evidence" value="ECO:0007669"/>
    <property type="project" value="TreeGrafter"/>
</dbReference>
<dbReference type="Proteomes" id="UP000286746">
    <property type="component" value="Unassembled WGS sequence"/>
</dbReference>
<dbReference type="AlphaFoldDB" id="A0A401VUZ6"/>
<dbReference type="EMBL" id="BHZD01000001">
    <property type="protein sequence ID" value="GCD40893.1"/>
    <property type="molecule type" value="Genomic_DNA"/>
</dbReference>
<dbReference type="InterPro" id="IPR058240">
    <property type="entry name" value="rSAM_sf"/>
</dbReference>
<comment type="caution">
    <text evidence="3">The sequence shown here is derived from an EMBL/GenBank/DDBJ whole genome shotgun (WGS) entry which is preliminary data.</text>
</comment>
<feature type="domain" description="Radical SAM core" evidence="2">
    <location>
        <begin position="74"/>
        <end position="323"/>
    </location>
</feature>
<dbReference type="GO" id="GO:0005737">
    <property type="term" value="C:cytoplasm"/>
    <property type="evidence" value="ECO:0007669"/>
    <property type="project" value="TreeGrafter"/>
</dbReference>
<dbReference type="InterPro" id="IPR023404">
    <property type="entry name" value="rSAM_horseshoe"/>
</dbReference>
<sequence>MGTSMAHAYARKDALSSLSEIDLDHPVPRVASLLSEERNDELLGYVQAEAFTHVFTGDVESDPYEFFAGLERELREAPSFHLWVDIPLCRYRCHFCQFPTLVTSSRSETADATARRWVDANIKEARAWVAAVPALRTTPVGEFCLFGGTPSVLPADEIERLVRFYRETFAIDERTSMRAEGSPDSLTEDILTTLRASGFTALSYGIQSFDDRLLAIANRRHTGEQALQVRAAAERLEFDRVDGDLVWGLPGQTVAGFLDDVDRMIEARFSTVVAIKLHLRSFHDVESAIGHVSPAPWEDPRVREQLARRGDAWPSLGQQLQMREGAVDRLTAAGYYEHPTTYFPRRDMGPELWRSLNLDQDRQVPQVGIGLGAYSWCGYAEANVVAAPAAYLGLVEKGEIPFENVTTVSAEHREVRAVQMALSTCQPLREDVHRSRFPGSSLLSGRWGTMFDSLADRRLVHIDREAGRVALTEAGATLVEAVMNTQMGR</sequence>
<evidence type="ECO:0000256" key="1">
    <source>
        <dbReference type="ARBA" id="ARBA00017228"/>
    </source>
</evidence>
<dbReference type="Gene3D" id="3.80.30.20">
    <property type="entry name" value="tm_1862 like domain"/>
    <property type="match status" value="1"/>
</dbReference>
<dbReference type="InterPro" id="IPR034505">
    <property type="entry name" value="Coproporphyrinogen-III_oxidase"/>
</dbReference>